<dbReference type="eggNOG" id="COG1763">
    <property type="taxonomic scope" value="Bacteria"/>
</dbReference>
<evidence type="ECO:0000313" key="2">
    <source>
        <dbReference type="EMBL" id="EEG76644.1"/>
    </source>
</evidence>
<dbReference type="Pfam" id="PF03205">
    <property type="entry name" value="MobB"/>
    <property type="match status" value="1"/>
</dbReference>
<dbReference type="NCBIfam" id="TIGR00176">
    <property type="entry name" value="mobB"/>
    <property type="match status" value="1"/>
</dbReference>
<dbReference type="GO" id="GO:0005525">
    <property type="term" value="F:GTP binding"/>
    <property type="evidence" value="ECO:0007669"/>
    <property type="project" value="InterPro"/>
</dbReference>
<reference evidence="2 3" key="1">
    <citation type="submission" date="2009-02" db="EMBL/GenBank/DDBJ databases">
        <title>Sequencing of the draft genome and assembly of Dethiobacter alkaliphilus AHT 1.</title>
        <authorList>
            <consortium name="US DOE Joint Genome Institute (JGI-PGF)"/>
            <person name="Lucas S."/>
            <person name="Copeland A."/>
            <person name="Lapidus A."/>
            <person name="Glavina del Rio T."/>
            <person name="Dalin E."/>
            <person name="Tice H."/>
            <person name="Bruce D."/>
            <person name="Goodwin L."/>
            <person name="Pitluck S."/>
            <person name="Larimer F."/>
            <person name="Land M.L."/>
            <person name="Hauser L."/>
            <person name="Muyzer G."/>
        </authorList>
    </citation>
    <scope>NUCLEOTIDE SEQUENCE [LARGE SCALE GENOMIC DNA]</scope>
    <source>
        <strain evidence="2 3">AHT 1</strain>
    </source>
</reference>
<organism evidence="2 3">
    <name type="scientific">Dethiobacter alkaliphilus AHT 1</name>
    <dbReference type="NCBI Taxonomy" id="555088"/>
    <lineage>
        <taxon>Bacteria</taxon>
        <taxon>Bacillati</taxon>
        <taxon>Bacillota</taxon>
        <taxon>Dethiobacteria</taxon>
        <taxon>Dethiobacterales</taxon>
        <taxon>Dethiobacteraceae</taxon>
        <taxon>Dethiobacter</taxon>
    </lineage>
</organism>
<feature type="domain" description="Molybdopterin-guanine dinucleotide biosynthesis protein B (MobB)" evidence="1">
    <location>
        <begin position="5"/>
        <end position="135"/>
    </location>
</feature>
<gene>
    <name evidence="2" type="ORF">DealDRAFT_2470</name>
</gene>
<dbReference type="InterPro" id="IPR027417">
    <property type="entry name" value="P-loop_NTPase"/>
</dbReference>
<dbReference type="InterPro" id="IPR052539">
    <property type="entry name" value="MGD_biosynthesis_adapter"/>
</dbReference>
<dbReference type="PANTHER" id="PTHR40072">
    <property type="entry name" value="MOLYBDOPTERIN-GUANINE DINUCLEOTIDE BIOSYNTHESIS ADAPTER PROTEIN-RELATED"/>
    <property type="match status" value="1"/>
</dbReference>
<dbReference type="GO" id="GO:0006777">
    <property type="term" value="P:Mo-molybdopterin cofactor biosynthetic process"/>
    <property type="evidence" value="ECO:0007669"/>
    <property type="project" value="InterPro"/>
</dbReference>
<sequence length="164" mass="18085">MSIPVVSVVGKSNSGKTRFICGLLPELKRRGYKVATIKHDVHGFDIDKPGKDTWKHSQAGADTVVISSPQKVAMIEKVVQELTMDEVIDKIRGVDIIISEGYKGNPKPKIEIFRSSVHKEPLCSETDNLLAIVSDVSPDLGVPVFATDDYIAVVNLIEKKFLQR</sequence>
<dbReference type="InterPro" id="IPR004435">
    <property type="entry name" value="MobB_dom"/>
</dbReference>
<dbReference type="SUPFAM" id="SSF52540">
    <property type="entry name" value="P-loop containing nucleoside triphosphate hydrolases"/>
    <property type="match status" value="1"/>
</dbReference>
<dbReference type="RefSeq" id="WP_008517891.1">
    <property type="nucleotide sequence ID" value="NZ_ACJM01000014.1"/>
</dbReference>
<evidence type="ECO:0000313" key="3">
    <source>
        <dbReference type="Proteomes" id="UP000006443"/>
    </source>
</evidence>
<evidence type="ECO:0000259" key="1">
    <source>
        <dbReference type="Pfam" id="PF03205"/>
    </source>
</evidence>
<dbReference type="PANTHER" id="PTHR40072:SF1">
    <property type="entry name" value="MOLYBDOPTERIN-GUANINE DINUCLEOTIDE BIOSYNTHESIS ADAPTER PROTEIN"/>
    <property type="match status" value="1"/>
</dbReference>
<dbReference type="AlphaFoldDB" id="C0GJ11"/>
<dbReference type="STRING" id="555088.DealDRAFT_2470"/>
<dbReference type="CDD" id="cd03116">
    <property type="entry name" value="MobB"/>
    <property type="match status" value="1"/>
</dbReference>
<accession>C0GJ11</accession>
<dbReference type="Gene3D" id="3.40.50.300">
    <property type="entry name" value="P-loop containing nucleotide triphosphate hydrolases"/>
    <property type="match status" value="1"/>
</dbReference>
<dbReference type="EMBL" id="ACJM01000014">
    <property type="protein sequence ID" value="EEG76644.1"/>
    <property type="molecule type" value="Genomic_DNA"/>
</dbReference>
<keyword evidence="3" id="KW-1185">Reference proteome</keyword>
<protein>
    <submittedName>
        <fullName evidence="2">Molybdopterin-guanine dinucleotide biosynthesis protein B</fullName>
    </submittedName>
</protein>
<name>C0GJ11_DETAL</name>
<dbReference type="Proteomes" id="UP000006443">
    <property type="component" value="Unassembled WGS sequence"/>
</dbReference>
<proteinExistence type="predicted"/>
<dbReference type="OrthoDB" id="9786803at2"/>
<comment type="caution">
    <text evidence="2">The sequence shown here is derived from an EMBL/GenBank/DDBJ whole genome shotgun (WGS) entry which is preliminary data.</text>
</comment>